<evidence type="ECO:0000313" key="4">
    <source>
        <dbReference type="Proteomes" id="UP000013827"/>
    </source>
</evidence>
<dbReference type="Proteomes" id="UP000013827">
    <property type="component" value="Unassembled WGS sequence"/>
</dbReference>
<dbReference type="HOGENOM" id="CLU_1974685_0_0_1"/>
<dbReference type="PaxDb" id="2903-EOD24082"/>
<dbReference type="Gene3D" id="4.10.60.10">
    <property type="entry name" value="Zinc finger, CCHC-type"/>
    <property type="match status" value="3"/>
</dbReference>
<dbReference type="PANTHER" id="PTHR23002">
    <property type="entry name" value="ZINC FINGER CCHC DOMAIN CONTAINING PROTEIN"/>
    <property type="match status" value="1"/>
</dbReference>
<name>A0A0D3JKP7_EMIH1</name>
<sequence length="127" mass="13519">MSIEIIDDAGLSSSTRTCRTCGQLGHYARNCPSKPPETRECRICGEVGHLQRFCPNNPSGEVKPGKPGRRNGGATGRRCFNCGKPGHLSADCELPPGNTACYNCGKPGAAHSLRPYARGHRHSDTAA</sequence>
<dbReference type="PROSITE" id="PS50158">
    <property type="entry name" value="ZF_CCHC"/>
    <property type="match status" value="3"/>
</dbReference>
<dbReference type="GO" id="GO:0003676">
    <property type="term" value="F:nucleic acid binding"/>
    <property type="evidence" value="ECO:0007669"/>
    <property type="project" value="InterPro"/>
</dbReference>
<dbReference type="RefSeq" id="XP_005776511.1">
    <property type="nucleotide sequence ID" value="XM_005776454.1"/>
</dbReference>
<protein>
    <recommendedName>
        <fullName evidence="2">CCHC-type domain-containing protein</fullName>
    </recommendedName>
</protein>
<dbReference type="KEGG" id="ehx:EMIHUDRAFT_64934"/>
<dbReference type="STRING" id="2903.R1CNB0"/>
<dbReference type="InterPro" id="IPR001878">
    <property type="entry name" value="Znf_CCHC"/>
</dbReference>
<dbReference type="InterPro" id="IPR051714">
    <property type="entry name" value="Znf_CCHC_NABP"/>
</dbReference>
<dbReference type="GO" id="GO:0008270">
    <property type="term" value="F:zinc ion binding"/>
    <property type="evidence" value="ECO:0007669"/>
    <property type="project" value="UniProtKB-KW"/>
</dbReference>
<dbReference type="AlphaFoldDB" id="A0A0D3JKP7"/>
<dbReference type="SUPFAM" id="SSF57756">
    <property type="entry name" value="Retrovirus zinc finger-like domains"/>
    <property type="match status" value="2"/>
</dbReference>
<dbReference type="Pfam" id="PF00098">
    <property type="entry name" value="zf-CCHC"/>
    <property type="match status" value="3"/>
</dbReference>
<keyword evidence="1" id="KW-0862">Zinc</keyword>
<evidence type="ECO:0000256" key="1">
    <source>
        <dbReference type="PROSITE-ProRule" id="PRU00047"/>
    </source>
</evidence>
<dbReference type="InterPro" id="IPR036875">
    <property type="entry name" value="Znf_CCHC_sf"/>
</dbReference>
<keyword evidence="1" id="KW-0863">Zinc-finger</keyword>
<proteinExistence type="predicted"/>
<reference evidence="3" key="2">
    <citation type="submission" date="2024-10" db="UniProtKB">
        <authorList>
            <consortium name="EnsemblProtists"/>
        </authorList>
    </citation>
    <scope>IDENTIFICATION</scope>
</reference>
<keyword evidence="1" id="KW-0479">Metal-binding</keyword>
<evidence type="ECO:0000313" key="3">
    <source>
        <dbReference type="EnsemblProtists" id="EOD24082"/>
    </source>
</evidence>
<feature type="domain" description="CCHC-type" evidence="2">
    <location>
        <begin position="77"/>
        <end position="92"/>
    </location>
</feature>
<keyword evidence="4" id="KW-1185">Reference proteome</keyword>
<reference evidence="4" key="1">
    <citation type="journal article" date="2013" name="Nature">
        <title>Pan genome of the phytoplankton Emiliania underpins its global distribution.</title>
        <authorList>
            <person name="Read B.A."/>
            <person name="Kegel J."/>
            <person name="Klute M.J."/>
            <person name="Kuo A."/>
            <person name="Lefebvre S.C."/>
            <person name="Maumus F."/>
            <person name="Mayer C."/>
            <person name="Miller J."/>
            <person name="Monier A."/>
            <person name="Salamov A."/>
            <person name="Young J."/>
            <person name="Aguilar M."/>
            <person name="Claverie J.M."/>
            <person name="Frickenhaus S."/>
            <person name="Gonzalez K."/>
            <person name="Herman E.K."/>
            <person name="Lin Y.C."/>
            <person name="Napier J."/>
            <person name="Ogata H."/>
            <person name="Sarno A.F."/>
            <person name="Shmutz J."/>
            <person name="Schroeder D."/>
            <person name="de Vargas C."/>
            <person name="Verret F."/>
            <person name="von Dassow P."/>
            <person name="Valentin K."/>
            <person name="Van de Peer Y."/>
            <person name="Wheeler G."/>
            <person name="Dacks J.B."/>
            <person name="Delwiche C.F."/>
            <person name="Dyhrman S.T."/>
            <person name="Glockner G."/>
            <person name="John U."/>
            <person name="Richards T."/>
            <person name="Worden A.Z."/>
            <person name="Zhang X."/>
            <person name="Grigoriev I.V."/>
            <person name="Allen A.E."/>
            <person name="Bidle K."/>
            <person name="Borodovsky M."/>
            <person name="Bowler C."/>
            <person name="Brownlee C."/>
            <person name="Cock J.M."/>
            <person name="Elias M."/>
            <person name="Gladyshev V.N."/>
            <person name="Groth M."/>
            <person name="Guda C."/>
            <person name="Hadaegh A."/>
            <person name="Iglesias-Rodriguez M.D."/>
            <person name="Jenkins J."/>
            <person name="Jones B.M."/>
            <person name="Lawson T."/>
            <person name="Leese F."/>
            <person name="Lindquist E."/>
            <person name="Lobanov A."/>
            <person name="Lomsadze A."/>
            <person name="Malik S.B."/>
            <person name="Marsh M.E."/>
            <person name="Mackinder L."/>
            <person name="Mock T."/>
            <person name="Mueller-Roeber B."/>
            <person name="Pagarete A."/>
            <person name="Parker M."/>
            <person name="Probert I."/>
            <person name="Quesneville H."/>
            <person name="Raines C."/>
            <person name="Rensing S.A."/>
            <person name="Riano-Pachon D.M."/>
            <person name="Richier S."/>
            <person name="Rokitta S."/>
            <person name="Shiraiwa Y."/>
            <person name="Soanes D.M."/>
            <person name="van der Giezen M."/>
            <person name="Wahlund T.M."/>
            <person name="Williams B."/>
            <person name="Wilson W."/>
            <person name="Wolfe G."/>
            <person name="Wurch L.L."/>
        </authorList>
    </citation>
    <scope>NUCLEOTIDE SEQUENCE</scope>
</reference>
<organism evidence="3 4">
    <name type="scientific">Emiliania huxleyi (strain CCMP1516)</name>
    <dbReference type="NCBI Taxonomy" id="280463"/>
    <lineage>
        <taxon>Eukaryota</taxon>
        <taxon>Haptista</taxon>
        <taxon>Haptophyta</taxon>
        <taxon>Prymnesiophyceae</taxon>
        <taxon>Isochrysidales</taxon>
        <taxon>Noelaerhabdaceae</taxon>
        <taxon>Emiliania</taxon>
    </lineage>
</organism>
<dbReference type="GeneID" id="17269628"/>
<dbReference type="SMART" id="SM00343">
    <property type="entry name" value="ZnF_C2HC"/>
    <property type="match status" value="3"/>
</dbReference>
<feature type="domain" description="CCHC-type" evidence="2">
    <location>
        <begin position="18"/>
        <end position="33"/>
    </location>
</feature>
<accession>A0A0D3JKP7</accession>
<evidence type="ECO:0000259" key="2">
    <source>
        <dbReference type="PROSITE" id="PS50158"/>
    </source>
</evidence>
<dbReference type="EnsemblProtists" id="EOD24082">
    <property type="protein sequence ID" value="EOD24082"/>
    <property type="gene ID" value="EMIHUDRAFT_64934"/>
</dbReference>
<feature type="domain" description="CCHC-type" evidence="2">
    <location>
        <begin position="41"/>
        <end position="56"/>
    </location>
</feature>